<reference evidence="2" key="1">
    <citation type="submission" date="2021-01" db="EMBL/GenBank/DDBJ databases">
        <authorList>
            <person name="Kaushik A."/>
        </authorList>
    </citation>
    <scope>NUCLEOTIDE SEQUENCE</scope>
    <source>
        <strain evidence="2">AG5</strain>
    </source>
</reference>
<organism evidence="2 3">
    <name type="scientific">Rhizoctonia solani</name>
    <dbReference type="NCBI Taxonomy" id="456999"/>
    <lineage>
        <taxon>Eukaryota</taxon>
        <taxon>Fungi</taxon>
        <taxon>Dikarya</taxon>
        <taxon>Basidiomycota</taxon>
        <taxon>Agaricomycotina</taxon>
        <taxon>Agaricomycetes</taxon>
        <taxon>Cantharellales</taxon>
        <taxon>Ceratobasidiaceae</taxon>
        <taxon>Rhizoctonia</taxon>
    </lineage>
</organism>
<comment type="caution">
    <text evidence="2">The sequence shown here is derived from an EMBL/GenBank/DDBJ whole genome shotgun (WGS) entry which is preliminary data.</text>
</comment>
<sequence>MKLHELPDELHDLVHYSLKGGSEDFPEMRQFLGVTVRGDANLIWNKYKKLAKHEDKTAWREWVAQRKDSTAARREADEKRELLETRRRQIEERLLEAGWEAADLKFKPWSDGIQQWHELVEMPKQPRPLTDRVWKNLYAKLKPLLETNREERIEREYIKRKIRRRDWLEGVLYKLKRTEPPPLLKVKPRQSNSETLSSVFRSVTKRDVFPFVHDALKLPLIQQMNEDDIGIEEFREGIKEHQSKVEDFITDWQDKTRVYLVNLIQEEDREYSEILQPPKNMDLDAFARLSDDQKLLLRADSLFYVDTACFRTLMVDQPYDYGTALQTAYPSLPEYQPYDLGTEPVYEPEAPDLTVIHRYATAQEVARDLLEDLGKPNASFVEVNQLHYSCQRCHDKSARDWTSMLEHYINHKQIQAKVDKHASLLAEEGIVYRNVHDRSFSNDRPMIKPARRSSALGARVPVKMCKLCERKPIDLNVTLSIPRLEKHLLEVHNVNDPKPEVHYSLTLASMFGPSPGSDYEIEEPDEDNEEVEADNAPEEVPVEYYWPESSELEDEGEEEWAESDLQ</sequence>
<name>A0A8H3DTZ9_9AGAM</name>
<evidence type="ECO:0000313" key="3">
    <source>
        <dbReference type="Proteomes" id="UP000663827"/>
    </source>
</evidence>
<protein>
    <submittedName>
        <fullName evidence="2">Uncharacterized protein</fullName>
    </submittedName>
</protein>
<proteinExistence type="predicted"/>
<gene>
    <name evidence="2" type="ORF">RDB_LOCUS6733</name>
</gene>
<evidence type="ECO:0000256" key="1">
    <source>
        <dbReference type="SAM" id="MobiDB-lite"/>
    </source>
</evidence>
<dbReference type="EMBL" id="CAJNJQ010000144">
    <property type="protein sequence ID" value="CAE7059262.1"/>
    <property type="molecule type" value="Genomic_DNA"/>
</dbReference>
<feature type="compositionally biased region" description="Acidic residues" evidence="1">
    <location>
        <begin position="519"/>
        <end position="541"/>
    </location>
</feature>
<feature type="region of interest" description="Disordered" evidence="1">
    <location>
        <begin position="514"/>
        <end position="566"/>
    </location>
</feature>
<dbReference type="Proteomes" id="UP000663827">
    <property type="component" value="Unassembled WGS sequence"/>
</dbReference>
<dbReference type="AlphaFoldDB" id="A0A8H3DTZ9"/>
<evidence type="ECO:0000313" key="2">
    <source>
        <dbReference type="EMBL" id="CAE7059262.1"/>
    </source>
</evidence>
<accession>A0A8H3DTZ9</accession>
<feature type="compositionally biased region" description="Acidic residues" evidence="1">
    <location>
        <begin position="550"/>
        <end position="566"/>
    </location>
</feature>